<dbReference type="RefSeq" id="WP_089679951.1">
    <property type="nucleotide sequence ID" value="NZ_FNFO01000002.1"/>
</dbReference>
<sequence length="181" mass="20187">MSKTTWTIDPTHSEVQFKVKHLVISTVTGHFSIYDGKVTTEESDWTTAQILFSVNIDSINTGQEQRDAHLKSADFFDAANYPQMTFESTSIEKVSDDTYKLHGTLSIRDVSKPVTLNVEYGGQTTDFYGNQKAGFEINGKINRKEFGLTWNGVTEAGSIVVSDEVKLIANIQLVKQVEQEA</sequence>
<dbReference type="InterPro" id="IPR036761">
    <property type="entry name" value="TTHA0802/YceI-like_sf"/>
</dbReference>
<dbReference type="Proteomes" id="UP000198510">
    <property type="component" value="Unassembled WGS sequence"/>
</dbReference>
<accession>A0A1G9ANS4</accession>
<dbReference type="EMBL" id="FNFO01000002">
    <property type="protein sequence ID" value="SDK28893.1"/>
    <property type="molecule type" value="Genomic_DNA"/>
</dbReference>
<feature type="domain" description="Lipid/polyisoprenoid-binding YceI-like" evidence="1">
    <location>
        <begin position="5"/>
        <end position="174"/>
    </location>
</feature>
<organism evidence="2 3">
    <name type="scientific">Catalinimonas alkaloidigena</name>
    <dbReference type="NCBI Taxonomy" id="1075417"/>
    <lineage>
        <taxon>Bacteria</taxon>
        <taxon>Pseudomonadati</taxon>
        <taxon>Bacteroidota</taxon>
        <taxon>Cytophagia</taxon>
        <taxon>Cytophagales</taxon>
        <taxon>Catalimonadaceae</taxon>
        <taxon>Catalinimonas</taxon>
    </lineage>
</organism>
<reference evidence="2 3" key="1">
    <citation type="submission" date="2016-10" db="EMBL/GenBank/DDBJ databases">
        <authorList>
            <person name="de Groot N.N."/>
        </authorList>
    </citation>
    <scope>NUCLEOTIDE SEQUENCE [LARGE SCALE GENOMIC DNA]</scope>
    <source>
        <strain evidence="2 3">DSM 25186</strain>
    </source>
</reference>
<evidence type="ECO:0000313" key="2">
    <source>
        <dbReference type="EMBL" id="SDK28893.1"/>
    </source>
</evidence>
<dbReference type="SMART" id="SM00867">
    <property type="entry name" value="YceI"/>
    <property type="match status" value="1"/>
</dbReference>
<protein>
    <submittedName>
        <fullName evidence="2">Polyisoprenoid-binding protein YceI</fullName>
    </submittedName>
</protein>
<evidence type="ECO:0000259" key="1">
    <source>
        <dbReference type="SMART" id="SM00867"/>
    </source>
</evidence>
<dbReference type="PANTHER" id="PTHR34406">
    <property type="entry name" value="PROTEIN YCEI"/>
    <property type="match status" value="1"/>
</dbReference>
<proteinExistence type="predicted"/>
<dbReference type="OrthoDB" id="9811006at2"/>
<dbReference type="Gene3D" id="2.40.128.110">
    <property type="entry name" value="Lipid/polyisoprenoid-binding, YceI-like"/>
    <property type="match status" value="1"/>
</dbReference>
<gene>
    <name evidence="2" type="ORF">SAMN05421823_102362</name>
</gene>
<dbReference type="InterPro" id="IPR007372">
    <property type="entry name" value="Lipid/polyisoprenoid-bd_YceI"/>
</dbReference>
<name>A0A1G9ANS4_9BACT</name>
<keyword evidence="3" id="KW-1185">Reference proteome</keyword>
<dbReference type="AlphaFoldDB" id="A0A1G9ANS4"/>
<evidence type="ECO:0000313" key="3">
    <source>
        <dbReference type="Proteomes" id="UP000198510"/>
    </source>
</evidence>
<dbReference type="PANTHER" id="PTHR34406:SF1">
    <property type="entry name" value="PROTEIN YCEI"/>
    <property type="match status" value="1"/>
</dbReference>
<dbReference type="SUPFAM" id="SSF101874">
    <property type="entry name" value="YceI-like"/>
    <property type="match status" value="1"/>
</dbReference>
<dbReference type="STRING" id="1075417.SAMN05421823_102362"/>
<dbReference type="Pfam" id="PF04264">
    <property type="entry name" value="YceI"/>
    <property type="match status" value="1"/>
</dbReference>